<dbReference type="Pfam" id="PF07690">
    <property type="entry name" value="MFS_1"/>
    <property type="match status" value="1"/>
</dbReference>
<proteinExistence type="predicted"/>
<dbReference type="InterPro" id="IPR020846">
    <property type="entry name" value="MFS_dom"/>
</dbReference>
<comment type="caution">
    <text evidence="8">The sequence shown here is derived from an EMBL/GenBank/DDBJ whole genome shotgun (WGS) entry which is preliminary data.</text>
</comment>
<keyword evidence="9" id="KW-1185">Reference proteome</keyword>
<keyword evidence="4 6" id="KW-0472">Membrane</keyword>
<dbReference type="EMBL" id="JBAWTH010000028">
    <property type="protein sequence ID" value="KAL2285800.1"/>
    <property type="molecule type" value="Genomic_DNA"/>
</dbReference>
<reference evidence="8 9" key="1">
    <citation type="submission" date="2024-03" db="EMBL/GenBank/DDBJ databases">
        <title>A high-quality draft genome sequence of Diaporthe vaccinii, a causative agent of upright dieback and viscid rot disease in cranberry plants.</title>
        <authorList>
            <person name="Sarrasin M."/>
            <person name="Lang B.F."/>
            <person name="Burger G."/>
        </authorList>
    </citation>
    <scope>NUCLEOTIDE SEQUENCE [LARGE SCALE GENOMIC DNA]</scope>
    <source>
        <strain evidence="8 9">IS7</strain>
    </source>
</reference>
<feature type="transmembrane region" description="Helical" evidence="6">
    <location>
        <begin position="126"/>
        <end position="144"/>
    </location>
</feature>
<feature type="transmembrane region" description="Helical" evidence="6">
    <location>
        <begin position="58"/>
        <end position="83"/>
    </location>
</feature>
<dbReference type="PANTHER" id="PTHR23501">
    <property type="entry name" value="MAJOR FACILITATOR SUPERFAMILY"/>
    <property type="match status" value="1"/>
</dbReference>
<accession>A0ABR4ETN0</accession>
<evidence type="ECO:0000256" key="5">
    <source>
        <dbReference type="SAM" id="MobiDB-lite"/>
    </source>
</evidence>
<dbReference type="PROSITE" id="PS50850">
    <property type="entry name" value="MFS"/>
    <property type="match status" value="1"/>
</dbReference>
<feature type="transmembrane region" description="Helical" evidence="6">
    <location>
        <begin position="363"/>
        <end position="382"/>
    </location>
</feature>
<evidence type="ECO:0000256" key="4">
    <source>
        <dbReference type="ARBA" id="ARBA00023136"/>
    </source>
</evidence>
<dbReference type="SUPFAM" id="SSF103473">
    <property type="entry name" value="MFS general substrate transporter"/>
    <property type="match status" value="1"/>
</dbReference>
<feature type="transmembrane region" description="Helical" evidence="6">
    <location>
        <begin position="213"/>
        <end position="233"/>
    </location>
</feature>
<feature type="transmembrane region" description="Helical" evidence="6">
    <location>
        <begin position="279"/>
        <end position="302"/>
    </location>
</feature>
<comment type="subcellular location">
    <subcellularLocation>
        <location evidence="1">Membrane</location>
        <topology evidence="1">Multi-pass membrane protein</topology>
    </subcellularLocation>
</comment>
<evidence type="ECO:0000256" key="3">
    <source>
        <dbReference type="ARBA" id="ARBA00022989"/>
    </source>
</evidence>
<feature type="transmembrane region" description="Helical" evidence="6">
    <location>
        <begin position="455"/>
        <end position="474"/>
    </location>
</feature>
<evidence type="ECO:0000256" key="1">
    <source>
        <dbReference type="ARBA" id="ARBA00004141"/>
    </source>
</evidence>
<evidence type="ECO:0000313" key="8">
    <source>
        <dbReference type="EMBL" id="KAL2285800.1"/>
    </source>
</evidence>
<evidence type="ECO:0000313" key="9">
    <source>
        <dbReference type="Proteomes" id="UP001600888"/>
    </source>
</evidence>
<dbReference type="InterPro" id="IPR011701">
    <property type="entry name" value="MFS"/>
</dbReference>
<evidence type="ECO:0000256" key="2">
    <source>
        <dbReference type="ARBA" id="ARBA00022692"/>
    </source>
</evidence>
<dbReference type="Gene3D" id="1.20.1720.10">
    <property type="entry name" value="Multidrug resistance protein D"/>
    <property type="match status" value="1"/>
</dbReference>
<evidence type="ECO:0000259" key="7">
    <source>
        <dbReference type="PROSITE" id="PS50850"/>
    </source>
</evidence>
<feature type="domain" description="Major facilitator superfamily (MFS) profile" evidence="7">
    <location>
        <begin position="60"/>
        <end position="566"/>
    </location>
</feature>
<feature type="transmembrane region" description="Helical" evidence="6">
    <location>
        <begin position="254"/>
        <end position="273"/>
    </location>
</feature>
<feature type="transmembrane region" description="Helical" evidence="6">
    <location>
        <begin position="182"/>
        <end position="201"/>
    </location>
</feature>
<feature type="compositionally biased region" description="Basic and acidic residues" evidence="5">
    <location>
        <begin position="17"/>
        <end position="27"/>
    </location>
</feature>
<feature type="transmembrane region" description="Helical" evidence="6">
    <location>
        <begin position="389"/>
        <end position="412"/>
    </location>
</feature>
<protein>
    <recommendedName>
        <fullName evidence="7">Major facilitator superfamily (MFS) profile domain-containing protein</fullName>
    </recommendedName>
</protein>
<gene>
    <name evidence="8" type="ORF">FJTKL_07520</name>
</gene>
<feature type="transmembrane region" description="Helical" evidence="6">
    <location>
        <begin position="150"/>
        <end position="170"/>
    </location>
</feature>
<keyword evidence="2 6" id="KW-0812">Transmembrane</keyword>
<feature type="region of interest" description="Disordered" evidence="5">
    <location>
        <begin position="1"/>
        <end position="49"/>
    </location>
</feature>
<keyword evidence="3 6" id="KW-1133">Transmembrane helix</keyword>
<dbReference type="Proteomes" id="UP001600888">
    <property type="component" value="Unassembled WGS sequence"/>
</dbReference>
<dbReference type="Gene3D" id="1.20.1250.20">
    <property type="entry name" value="MFS general substrate transporter like domains"/>
    <property type="match status" value="1"/>
</dbReference>
<name>A0ABR4ETN0_9PEZI</name>
<organism evidence="8 9">
    <name type="scientific">Diaporthe vaccinii</name>
    <dbReference type="NCBI Taxonomy" id="105482"/>
    <lineage>
        <taxon>Eukaryota</taxon>
        <taxon>Fungi</taxon>
        <taxon>Dikarya</taxon>
        <taxon>Ascomycota</taxon>
        <taxon>Pezizomycotina</taxon>
        <taxon>Sordariomycetes</taxon>
        <taxon>Sordariomycetidae</taxon>
        <taxon>Diaporthales</taxon>
        <taxon>Diaporthaceae</taxon>
        <taxon>Diaporthe</taxon>
        <taxon>Diaporthe eres species complex</taxon>
    </lineage>
</organism>
<sequence length="566" mass="59917">MSGNTADSKTESAPGEDAGKPEAKEVLPDSGAEQQVPSIGAQDGSTDDPNEVRGGKLIMINASLCLCTLLVGLDFTLIATAIPRITSEFNSIQDVGWYGAAFQLALCAAQPLAGKAFTLFSKKLSYLVYLAVFEIGSLVCALAPSSAALIAGRAIAGLGASGMFAGGFAVQAAIIPLHKRAIWIGIISATFSVASIVGPVIGGALTEHSTWRWCFYINLPIGAFASGVFTLFVHIKTTRSERVPILSRIKGLDLLGFSLFSGFMIMLLLALQWGGVAYAWNSSTIVGLLVGSVVVLGLFIPWQLHMQDNALIPPRLFRAHRNVGLLCAQSFFVNGPFQVIIYWLPIWFQAVRGDTPTESGVNYLPTVISDAVMALLGTGIVMKIGWWNPFLLFANALVCLCGGLLSTIYPGISSGHWIGYQILGGTGFALTTNLAQVGMQTSLPQDLIPIGSSNLLMFVSTSCSVFLALGQLIFQKRLETNLSAVVTSDLVQKVISAGATNFRALVPDADLTAVVKAYGKACTQVFYLPAAAPAISFALACGCQWISTKKKPSDTEVGETKEVANS</sequence>
<dbReference type="InterPro" id="IPR036259">
    <property type="entry name" value="MFS_trans_sf"/>
</dbReference>
<dbReference type="CDD" id="cd17502">
    <property type="entry name" value="MFS_Azr1_MDR_like"/>
    <property type="match status" value="1"/>
</dbReference>
<evidence type="ECO:0000256" key="6">
    <source>
        <dbReference type="SAM" id="Phobius"/>
    </source>
</evidence>
<feature type="transmembrane region" description="Helical" evidence="6">
    <location>
        <begin position="323"/>
        <end position="343"/>
    </location>
</feature>
<dbReference type="PANTHER" id="PTHR23501:SF198">
    <property type="entry name" value="AZOLE RESISTANCE PROTEIN 1-RELATED"/>
    <property type="match status" value="1"/>
</dbReference>
<feature type="transmembrane region" description="Helical" evidence="6">
    <location>
        <begin position="95"/>
        <end position="114"/>
    </location>
</feature>